<organism evidence="2">
    <name type="scientific">Rhizophora mucronata</name>
    <name type="common">Asiatic mangrove</name>
    <dbReference type="NCBI Taxonomy" id="61149"/>
    <lineage>
        <taxon>Eukaryota</taxon>
        <taxon>Viridiplantae</taxon>
        <taxon>Streptophyta</taxon>
        <taxon>Embryophyta</taxon>
        <taxon>Tracheophyta</taxon>
        <taxon>Spermatophyta</taxon>
        <taxon>Magnoliopsida</taxon>
        <taxon>eudicotyledons</taxon>
        <taxon>Gunneridae</taxon>
        <taxon>Pentapetalae</taxon>
        <taxon>rosids</taxon>
        <taxon>fabids</taxon>
        <taxon>Malpighiales</taxon>
        <taxon>Rhizophoraceae</taxon>
        <taxon>Rhizophora</taxon>
    </lineage>
</organism>
<keyword evidence="2" id="KW-0418">Kinase</keyword>
<evidence type="ECO:0000256" key="1">
    <source>
        <dbReference type="SAM" id="Phobius"/>
    </source>
</evidence>
<keyword evidence="2" id="KW-0808">Transferase</keyword>
<dbReference type="EMBL" id="GGEC01067100">
    <property type="protein sequence ID" value="MBX47584.1"/>
    <property type="molecule type" value="Transcribed_RNA"/>
</dbReference>
<sequence>MGLIGFVCLILVFLVTLVLIFCYRF</sequence>
<keyword evidence="1" id="KW-0472">Membrane</keyword>
<evidence type="ECO:0000313" key="2">
    <source>
        <dbReference type="EMBL" id="MBX47584.1"/>
    </source>
</evidence>
<proteinExistence type="predicted"/>
<keyword evidence="1" id="KW-0812">Transmembrane</keyword>
<dbReference type="AlphaFoldDB" id="A0A2P2NYP6"/>
<accession>A0A2P2NYP6</accession>
<keyword evidence="2" id="KW-0675">Receptor</keyword>
<protein>
    <submittedName>
        <fullName evidence="2">Receptor protein kinase</fullName>
    </submittedName>
</protein>
<name>A0A2P2NYP6_RHIMU</name>
<feature type="transmembrane region" description="Helical" evidence="1">
    <location>
        <begin position="6"/>
        <end position="23"/>
    </location>
</feature>
<reference evidence="2" key="1">
    <citation type="submission" date="2018-02" db="EMBL/GenBank/DDBJ databases">
        <title>Rhizophora mucronata_Transcriptome.</title>
        <authorList>
            <person name="Meera S.P."/>
            <person name="Sreeshan A."/>
            <person name="Augustine A."/>
        </authorList>
    </citation>
    <scope>NUCLEOTIDE SEQUENCE</scope>
    <source>
        <tissue evidence="2">Leaf</tissue>
    </source>
</reference>
<dbReference type="GO" id="GO:0016301">
    <property type="term" value="F:kinase activity"/>
    <property type="evidence" value="ECO:0007669"/>
    <property type="project" value="UniProtKB-KW"/>
</dbReference>
<keyword evidence="1" id="KW-1133">Transmembrane helix</keyword>